<dbReference type="InterPro" id="IPR020476">
    <property type="entry name" value="Nudix_hydrolase"/>
</dbReference>
<sequence length="137" mass="15111">MERPAVAVAAAVVKDGKVLLIKRKYPPSAGKWSLPGGHVELGERLEEAVLRELREETGIEGVVKKFLAPVEYIEREGDKVKYHFVILVYLVEGDGAPRASDDAEDAAWVELERAFELDLTKTAREVLRLLAESGGRG</sequence>
<dbReference type="GO" id="GO:0016787">
    <property type="term" value="F:hydrolase activity"/>
    <property type="evidence" value="ECO:0007669"/>
    <property type="project" value="UniProtKB-KW"/>
</dbReference>
<keyword evidence="4" id="KW-1185">Reference proteome</keyword>
<dbReference type="GeneID" id="4909888"/>
<feature type="domain" description="Nudix hydrolase" evidence="2">
    <location>
        <begin position="1"/>
        <end position="132"/>
    </location>
</feature>
<dbReference type="RefSeq" id="WP_011849568.1">
    <property type="nucleotide sequence ID" value="NC_009073.1"/>
</dbReference>
<organism evidence="3 4">
    <name type="scientific">Pyrobaculum calidifontis (strain DSM 21063 / JCM 11548 / VA1)</name>
    <dbReference type="NCBI Taxonomy" id="410359"/>
    <lineage>
        <taxon>Archaea</taxon>
        <taxon>Thermoproteota</taxon>
        <taxon>Thermoprotei</taxon>
        <taxon>Thermoproteales</taxon>
        <taxon>Thermoproteaceae</taxon>
        <taxon>Pyrobaculum</taxon>
    </lineage>
</organism>
<dbReference type="InterPro" id="IPR015797">
    <property type="entry name" value="NUDIX_hydrolase-like_dom_sf"/>
</dbReference>
<keyword evidence="1 3" id="KW-0378">Hydrolase</keyword>
<dbReference type="InterPro" id="IPR020084">
    <property type="entry name" value="NUDIX_hydrolase_CS"/>
</dbReference>
<accession>A3MUJ3</accession>
<dbReference type="PRINTS" id="PR00502">
    <property type="entry name" value="NUDIXFAMILY"/>
</dbReference>
<evidence type="ECO:0000313" key="4">
    <source>
        <dbReference type="Proteomes" id="UP000001431"/>
    </source>
</evidence>
<dbReference type="PANTHER" id="PTHR43736:SF1">
    <property type="entry name" value="DIHYDRONEOPTERIN TRIPHOSPHATE DIPHOSPHATASE"/>
    <property type="match status" value="1"/>
</dbReference>
<dbReference type="PROSITE" id="PS00893">
    <property type="entry name" value="NUDIX_BOX"/>
    <property type="match status" value="1"/>
</dbReference>
<evidence type="ECO:0000313" key="3">
    <source>
        <dbReference type="EMBL" id="ABO08310.1"/>
    </source>
</evidence>
<dbReference type="EMBL" id="CP000561">
    <property type="protein sequence ID" value="ABO08310.1"/>
    <property type="molecule type" value="Genomic_DNA"/>
</dbReference>
<dbReference type="Pfam" id="PF00293">
    <property type="entry name" value="NUDIX"/>
    <property type="match status" value="1"/>
</dbReference>
<dbReference type="eggNOG" id="arCOG01075">
    <property type="taxonomic scope" value="Archaea"/>
</dbReference>
<dbReference type="KEGG" id="pcl:Pcal_0884"/>
<gene>
    <name evidence="3" type="ordered locus">Pcal_0884</name>
</gene>
<dbReference type="SUPFAM" id="SSF55811">
    <property type="entry name" value="Nudix"/>
    <property type="match status" value="1"/>
</dbReference>
<dbReference type="Gene3D" id="3.90.79.10">
    <property type="entry name" value="Nucleoside Triphosphate Pyrophosphohydrolase"/>
    <property type="match status" value="1"/>
</dbReference>
<dbReference type="HOGENOM" id="CLU_037162_20_3_2"/>
<dbReference type="PANTHER" id="PTHR43736">
    <property type="entry name" value="ADP-RIBOSE PYROPHOSPHATASE"/>
    <property type="match status" value="1"/>
</dbReference>
<evidence type="ECO:0000259" key="2">
    <source>
        <dbReference type="PROSITE" id="PS51462"/>
    </source>
</evidence>
<name>A3MUJ3_PYRCJ</name>
<dbReference type="InterPro" id="IPR000086">
    <property type="entry name" value="NUDIX_hydrolase_dom"/>
</dbReference>
<protein>
    <submittedName>
        <fullName evidence="3">NUDIX hydrolase</fullName>
    </submittedName>
</protein>
<dbReference type="CDD" id="cd04673">
    <property type="entry name" value="NUDIX_ADPRase"/>
    <property type="match status" value="1"/>
</dbReference>
<dbReference type="PROSITE" id="PS51462">
    <property type="entry name" value="NUDIX"/>
    <property type="match status" value="1"/>
</dbReference>
<dbReference type="AlphaFoldDB" id="A3MUJ3"/>
<dbReference type="OrthoDB" id="40462at2157"/>
<dbReference type="Proteomes" id="UP000001431">
    <property type="component" value="Chromosome"/>
</dbReference>
<evidence type="ECO:0000256" key="1">
    <source>
        <dbReference type="ARBA" id="ARBA00022801"/>
    </source>
</evidence>
<proteinExistence type="predicted"/>
<dbReference type="STRING" id="410359.Pcal_0884"/>
<reference evidence="3" key="1">
    <citation type="submission" date="2007-02" db="EMBL/GenBank/DDBJ databases">
        <title>Complete sequence of Pyrobaculum calidifontis JCM 11548.</title>
        <authorList>
            <consortium name="US DOE Joint Genome Institute"/>
            <person name="Copeland A."/>
            <person name="Lucas S."/>
            <person name="Lapidus A."/>
            <person name="Barry K."/>
            <person name="Glavina del Rio T."/>
            <person name="Dalin E."/>
            <person name="Tice H."/>
            <person name="Pitluck S."/>
            <person name="Chain P."/>
            <person name="Malfatti S."/>
            <person name="Shin M."/>
            <person name="Vergez L."/>
            <person name="Schmutz J."/>
            <person name="Larimer F."/>
            <person name="Land M."/>
            <person name="Hauser L."/>
            <person name="Kyrpides N."/>
            <person name="Mikhailova N."/>
            <person name="Cozen A.E."/>
            <person name="Fitz-Gibbon S.T."/>
            <person name="House C.H."/>
            <person name="Saltikov C."/>
            <person name="Lowe T.M."/>
            <person name="Richardson P."/>
        </authorList>
    </citation>
    <scope>NUCLEOTIDE SEQUENCE [LARGE SCALE GENOMIC DNA]</scope>
    <source>
        <strain evidence="3">JCM 11548</strain>
    </source>
</reference>